<evidence type="ECO:0000256" key="2">
    <source>
        <dbReference type="SAM" id="SignalP"/>
    </source>
</evidence>
<evidence type="ECO:0008006" key="5">
    <source>
        <dbReference type="Google" id="ProtNLM"/>
    </source>
</evidence>
<evidence type="ECO:0000313" key="3">
    <source>
        <dbReference type="EMBL" id="ACB97381.1"/>
    </source>
</evidence>
<reference evidence="3 4" key="1">
    <citation type="submission" date="2008-03" db="EMBL/GenBank/DDBJ databases">
        <title>Complete sequence of plasmid1 of Beijerinckia indica subsp. indica ATCC 9039.</title>
        <authorList>
            <consortium name="US DOE Joint Genome Institute"/>
            <person name="Copeland A."/>
            <person name="Lucas S."/>
            <person name="Lapidus A."/>
            <person name="Glavina del Rio T."/>
            <person name="Dalin E."/>
            <person name="Tice H."/>
            <person name="Bruce D."/>
            <person name="Goodwin L."/>
            <person name="Pitluck S."/>
            <person name="LaButti K."/>
            <person name="Schmutz J."/>
            <person name="Larimer F."/>
            <person name="Land M."/>
            <person name="Hauser L."/>
            <person name="Kyrpides N."/>
            <person name="Mikhailova N."/>
            <person name="Dunfield P.F."/>
            <person name="Dedysh S.N."/>
            <person name="Liesack W."/>
            <person name="Saw J.H."/>
            <person name="Alam M."/>
            <person name="Chen Y."/>
            <person name="Murrell J.C."/>
            <person name="Richardson P."/>
        </authorList>
    </citation>
    <scope>NUCLEOTIDE SEQUENCE [LARGE SCALE GENOMIC DNA]</scope>
    <source>
        <strain evidence="4">ATCC 9039 / DSM 1715 / NCIMB 8712</strain>
        <plasmid evidence="3 4">pBIND01</plasmid>
    </source>
</reference>
<feature type="compositionally biased region" description="Low complexity" evidence="1">
    <location>
        <begin position="88"/>
        <end position="103"/>
    </location>
</feature>
<keyword evidence="4" id="KW-1185">Reference proteome</keyword>
<protein>
    <recommendedName>
        <fullName evidence="5">Lipoprotein</fullName>
    </recommendedName>
</protein>
<dbReference type="HOGENOM" id="CLU_2287802_0_0_5"/>
<keyword evidence="2" id="KW-0732">Signal</keyword>
<geneLocation type="plasmid" evidence="3 4">
    <name>pBIND01</name>
</geneLocation>
<accession>B2ILI1</accession>
<feature type="region of interest" description="Disordered" evidence="1">
    <location>
        <begin position="72"/>
        <end position="103"/>
    </location>
</feature>
<keyword evidence="3" id="KW-0614">Plasmid</keyword>
<evidence type="ECO:0000256" key="1">
    <source>
        <dbReference type="SAM" id="MobiDB-lite"/>
    </source>
</evidence>
<dbReference type="PROSITE" id="PS51257">
    <property type="entry name" value="PROKAR_LIPOPROTEIN"/>
    <property type="match status" value="1"/>
</dbReference>
<sequence>MRFFLSLILLCTLALSACGAPPNIRGASNYTIPLPQRVEHPYYDPTAAYGESNATWRPPVINLNRTIVKPVEPATTAGRPDYEHAQWASGASGGPSNAPPGTF</sequence>
<dbReference type="KEGG" id="bid:Bind_3852"/>
<dbReference type="RefSeq" id="WP_012382994.1">
    <property type="nucleotide sequence ID" value="NC_010580.1"/>
</dbReference>
<dbReference type="Proteomes" id="UP000001695">
    <property type="component" value="Plasmid pBIND01"/>
</dbReference>
<dbReference type="OrthoDB" id="7219630at2"/>
<feature type="chain" id="PRO_5002777189" description="Lipoprotein" evidence="2">
    <location>
        <begin position="20"/>
        <end position="103"/>
    </location>
</feature>
<dbReference type="EMBL" id="CP001017">
    <property type="protein sequence ID" value="ACB97381.1"/>
    <property type="molecule type" value="Genomic_DNA"/>
</dbReference>
<feature type="signal peptide" evidence="2">
    <location>
        <begin position="1"/>
        <end position="19"/>
    </location>
</feature>
<proteinExistence type="predicted"/>
<dbReference type="AlphaFoldDB" id="B2ILI1"/>
<evidence type="ECO:0000313" key="4">
    <source>
        <dbReference type="Proteomes" id="UP000001695"/>
    </source>
</evidence>
<gene>
    <name evidence="3" type="ordered locus">Bind_3852</name>
</gene>
<organism evidence="3 4">
    <name type="scientific">Beijerinckia indica subsp. indica (strain ATCC 9039 / DSM 1715 / NCIMB 8712)</name>
    <dbReference type="NCBI Taxonomy" id="395963"/>
    <lineage>
        <taxon>Bacteria</taxon>
        <taxon>Pseudomonadati</taxon>
        <taxon>Pseudomonadota</taxon>
        <taxon>Alphaproteobacteria</taxon>
        <taxon>Hyphomicrobiales</taxon>
        <taxon>Beijerinckiaceae</taxon>
        <taxon>Beijerinckia</taxon>
    </lineage>
</organism>
<name>B2ILI1_BEII9</name>